<gene>
    <name evidence="2" type="ORF">UFOPK1380_01145</name>
</gene>
<dbReference type="PANTHER" id="PTHR21621:SF0">
    <property type="entry name" value="BETA-CITRYLGLUTAMATE SYNTHASE B-RELATED"/>
    <property type="match status" value="1"/>
</dbReference>
<dbReference type="GO" id="GO:0005524">
    <property type="term" value="F:ATP binding"/>
    <property type="evidence" value="ECO:0007669"/>
    <property type="project" value="InterPro"/>
</dbReference>
<name>A0A6J6BUI5_9ZZZZ</name>
<dbReference type="Gene3D" id="3.40.50.20">
    <property type="match status" value="1"/>
</dbReference>
<evidence type="ECO:0000313" key="2">
    <source>
        <dbReference type="EMBL" id="CAB4542702.1"/>
    </source>
</evidence>
<sequence length="291" mass="31658">MEIALLSFPQVLPENLASLRQAATLKGINLKDIEPTQLSLMISPNDSKVFYQGQPFNPQVVLHRTVAKFMHLVKPILEVLEHSGTIVINNPAASITSRSKLETAQVLARAGLPFLQSEFQFPGESIELHLEGEIISKPVFGAQGRGIQFFQNSMQATQAITKSPKVLADHFVEPILIQKDLGTNVMDYRAHVVDGRCVALMERIPQPGERVANLAQGGTGIALALTHPAARLAESAAQVMKLDIAGVDMLGINNQIYISELDAWAGFAGIEKVTGVSVSSSIFKMIERRLT</sequence>
<dbReference type="PANTHER" id="PTHR21621">
    <property type="entry name" value="RIBOSOMAL PROTEIN S6 MODIFICATION PROTEIN"/>
    <property type="match status" value="1"/>
</dbReference>
<dbReference type="AlphaFoldDB" id="A0A6J6BUI5"/>
<dbReference type="Gene3D" id="3.30.470.20">
    <property type="entry name" value="ATP-grasp fold, B domain"/>
    <property type="match status" value="1"/>
</dbReference>
<dbReference type="PROSITE" id="PS50975">
    <property type="entry name" value="ATP_GRASP"/>
    <property type="match status" value="1"/>
</dbReference>
<feature type="domain" description="ATP-grasp" evidence="1">
    <location>
        <begin position="104"/>
        <end position="287"/>
    </location>
</feature>
<dbReference type="EMBL" id="CAEZSC010000093">
    <property type="protein sequence ID" value="CAB4542702.1"/>
    <property type="molecule type" value="Genomic_DNA"/>
</dbReference>
<dbReference type="InterPro" id="IPR011761">
    <property type="entry name" value="ATP-grasp"/>
</dbReference>
<dbReference type="Pfam" id="PF08443">
    <property type="entry name" value="RimK"/>
    <property type="match status" value="1"/>
</dbReference>
<dbReference type="InterPro" id="IPR013651">
    <property type="entry name" value="ATP-grasp_RimK-type"/>
</dbReference>
<dbReference type="GO" id="GO:0046872">
    <property type="term" value="F:metal ion binding"/>
    <property type="evidence" value="ECO:0007669"/>
    <property type="project" value="InterPro"/>
</dbReference>
<evidence type="ECO:0000259" key="1">
    <source>
        <dbReference type="PROSITE" id="PS50975"/>
    </source>
</evidence>
<protein>
    <submittedName>
        <fullName evidence="2">Unannotated protein</fullName>
    </submittedName>
</protein>
<dbReference type="GO" id="GO:0018169">
    <property type="term" value="F:ribosomal S6-glutamic acid ligase activity"/>
    <property type="evidence" value="ECO:0007669"/>
    <property type="project" value="TreeGrafter"/>
</dbReference>
<reference evidence="2" key="1">
    <citation type="submission" date="2020-05" db="EMBL/GenBank/DDBJ databases">
        <authorList>
            <person name="Chiriac C."/>
            <person name="Salcher M."/>
            <person name="Ghai R."/>
            <person name="Kavagutti S V."/>
        </authorList>
    </citation>
    <scope>NUCLEOTIDE SEQUENCE</scope>
</reference>
<accession>A0A6J6BUI5</accession>
<dbReference type="GO" id="GO:0009432">
    <property type="term" value="P:SOS response"/>
    <property type="evidence" value="ECO:0007669"/>
    <property type="project" value="TreeGrafter"/>
</dbReference>
<organism evidence="2">
    <name type="scientific">freshwater metagenome</name>
    <dbReference type="NCBI Taxonomy" id="449393"/>
    <lineage>
        <taxon>unclassified sequences</taxon>
        <taxon>metagenomes</taxon>
        <taxon>ecological metagenomes</taxon>
    </lineage>
</organism>
<dbReference type="GO" id="GO:0005737">
    <property type="term" value="C:cytoplasm"/>
    <property type="evidence" value="ECO:0007669"/>
    <property type="project" value="TreeGrafter"/>
</dbReference>
<proteinExistence type="predicted"/>
<dbReference type="SUPFAM" id="SSF56059">
    <property type="entry name" value="Glutathione synthetase ATP-binding domain-like"/>
    <property type="match status" value="1"/>
</dbReference>